<comment type="function">
    <text evidence="8">Transfers a GMP moiety from GTP to Mo-molybdopterin (Mo-MPT) cofactor (Moco or molybdenum cofactor) to form Mo-molybdopterin guanine dinucleotide (Mo-MGD) cofactor.</text>
</comment>
<dbReference type="Proteomes" id="UP001177120">
    <property type="component" value="Unassembled WGS sequence"/>
</dbReference>
<evidence type="ECO:0000256" key="6">
    <source>
        <dbReference type="ARBA" id="ARBA00023134"/>
    </source>
</evidence>
<feature type="binding site" evidence="8">
    <location>
        <position position="99"/>
    </location>
    <ligand>
        <name>Mg(2+)</name>
        <dbReference type="ChEBI" id="CHEBI:18420"/>
    </ligand>
</feature>
<accession>A0ABS2WHW3</accession>
<gene>
    <name evidence="8" type="primary">mobA</name>
    <name evidence="11" type="ORF">JQC72_06140</name>
</gene>
<keyword evidence="7 8" id="KW-0501">Molybdenum cofactor biosynthesis</keyword>
<feature type="binding site" evidence="8">
    <location>
        <begin position="14"/>
        <end position="16"/>
    </location>
    <ligand>
        <name>GTP</name>
        <dbReference type="ChEBI" id="CHEBI:37565"/>
    </ligand>
</feature>
<dbReference type="PANTHER" id="PTHR19136:SF81">
    <property type="entry name" value="MOLYBDENUM COFACTOR GUANYLYLTRANSFERASE"/>
    <property type="match status" value="1"/>
</dbReference>
<keyword evidence="4 8" id="KW-0547">Nucleotide-binding</keyword>
<dbReference type="InterPro" id="IPR029044">
    <property type="entry name" value="Nucleotide-diphossugar_trans"/>
</dbReference>
<evidence type="ECO:0000259" key="10">
    <source>
        <dbReference type="Pfam" id="PF12804"/>
    </source>
</evidence>
<evidence type="ECO:0000256" key="4">
    <source>
        <dbReference type="ARBA" id="ARBA00022741"/>
    </source>
</evidence>
<evidence type="ECO:0000256" key="9">
    <source>
        <dbReference type="SAM" id="MobiDB-lite"/>
    </source>
</evidence>
<evidence type="ECO:0000256" key="1">
    <source>
        <dbReference type="ARBA" id="ARBA00022490"/>
    </source>
</evidence>
<dbReference type="InterPro" id="IPR013482">
    <property type="entry name" value="Molybde_CF_guanTrfase"/>
</dbReference>
<dbReference type="EMBL" id="JAFHAP010000006">
    <property type="protein sequence ID" value="MBN2909101.1"/>
    <property type="molecule type" value="Genomic_DNA"/>
</dbReference>
<comment type="caution">
    <text evidence="11">The sequence shown here is derived from an EMBL/GenBank/DDBJ whole genome shotgun (WGS) entry which is preliminary data.</text>
</comment>
<evidence type="ECO:0000256" key="5">
    <source>
        <dbReference type="ARBA" id="ARBA00022842"/>
    </source>
</evidence>
<keyword evidence="3 8" id="KW-0479">Metal-binding</keyword>
<comment type="subcellular location">
    <subcellularLocation>
        <location evidence="8">Cytoplasm</location>
    </subcellularLocation>
</comment>
<feature type="binding site" evidence="8">
    <location>
        <position position="99"/>
    </location>
    <ligand>
        <name>GTP</name>
        <dbReference type="ChEBI" id="CHEBI:37565"/>
    </ligand>
</feature>
<protein>
    <recommendedName>
        <fullName evidence="8">Probable molybdenum cofactor guanylyltransferase</fullName>
        <shortName evidence="8">MoCo guanylyltransferase</shortName>
        <ecNumber evidence="8">2.7.7.77</ecNumber>
    </recommendedName>
    <alternativeName>
        <fullName evidence="8">GTP:molybdopterin guanylyltransferase</fullName>
    </alternativeName>
    <alternativeName>
        <fullName evidence="8">Mo-MPT guanylyltransferase</fullName>
    </alternativeName>
    <alternativeName>
        <fullName evidence="8">Molybdopterin guanylyltransferase</fullName>
    </alternativeName>
    <alternativeName>
        <fullName evidence="8">Molybdopterin-guanine dinucleotide synthase</fullName>
        <shortName evidence="8">MGD synthase</shortName>
    </alternativeName>
</protein>
<comment type="caution">
    <text evidence="8">Lacks conserved residue(s) required for the propagation of feature annotation.</text>
</comment>
<dbReference type="PANTHER" id="PTHR19136">
    <property type="entry name" value="MOLYBDENUM COFACTOR GUANYLYLTRANSFERASE"/>
    <property type="match status" value="1"/>
</dbReference>
<comment type="similarity">
    <text evidence="8">Belongs to the MobA family.</text>
</comment>
<evidence type="ECO:0000313" key="12">
    <source>
        <dbReference type="Proteomes" id="UP001177120"/>
    </source>
</evidence>
<evidence type="ECO:0000256" key="7">
    <source>
        <dbReference type="ARBA" id="ARBA00023150"/>
    </source>
</evidence>
<dbReference type="Gene3D" id="3.90.550.10">
    <property type="entry name" value="Spore Coat Polysaccharide Biosynthesis Protein SpsA, Chain A"/>
    <property type="match status" value="1"/>
</dbReference>
<proteinExistence type="inferred from homology"/>
<keyword evidence="5 8" id="KW-0460">Magnesium</keyword>
<keyword evidence="6 8" id="KW-0342">GTP-binding</keyword>
<sequence>MRFRDDRGTGVIVLAGGASSRMGTDKAMLPIGGVPVIRHIVEKMSPIGPVMVVTNHPERYHWLGVPMVKDREPGRGPLAGLHAGLSAALSETNLVVACDMPFVSLKTAVWLLSSLGNAFACVPTLGGRPHPLFAVYRKACLPVLARHLREGQLQVRRFLAEVPTRFVSLEEAGLGEEAERCVWNMNRPEDYRQALRMAEADRTSPDKRDNGSSEE</sequence>
<feature type="domain" description="MobA-like NTP transferase" evidence="10">
    <location>
        <begin position="11"/>
        <end position="161"/>
    </location>
</feature>
<dbReference type="HAMAP" id="MF_00316">
    <property type="entry name" value="MobA"/>
    <property type="match status" value="1"/>
</dbReference>
<keyword evidence="12" id="KW-1185">Reference proteome</keyword>
<dbReference type="SUPFAM" id="SSF53448">
    <property type="entry name" value="Nucleotide-diphospho-sugar transferases"/>
    <property type="match status" value="1"/>
</dbReference>
<comment type="domain">
    <text evidence="8">The N-terminal domain determines nucleotide recognition and specific binding, while the C-terminal domain determines the specific binding to the target protein.</text>
</comment>
<feature type="region of interest" description="Disordered" evidence="9">
    <location>
        <begin position="196"/>
        <end position="215"/>
    </location>
</feature>
<dbReference type="EC" id="2.7.7.77" evidence="8"/>
<reference evidence="11" key="1">
    <citation type="journal article" date="2024" name="Int. J. Syst. Evol. Microbiol.">
        <title>Polycladomyces zharkentensis sp. nov., a novel thermophilic cellulose- and starch-degrading member of the Bacillota from a geothermal aquifer in Kazakhstan.</title>
        <authorList>
            <person name="Mashzhan A."/>
            <person name="Kistaubayeva A."/>
            <person name="Javier-Lopez R."/>
            <person name="Bissenova U."/>
            <person name="Bissenbay A."/>
            <person name="Birkeland N.K."/>
        </authorList>
    </citation>
    <scope>NUCLEOTIDE SEQUENCE</scope>
    <source>
        <strain evidence="11">ZKZ2T</strain>
    </source>
</reference>
<keyword evidence="1 8" id="KW-0963">Cytoplasm</keyword>
<keyword evidence="11" id="KW-0548">Nucleotidyltransferase</keyword>
<feature type="binding site" evidence="8">
    <location>
        <position position="26"/>
    </location>
    <ligand>
        <name>GTP</name>
        <dbReference type="ChEBI" id="CHEBI:37565"/>
    </ligand>
</feature>
<dbReference type="GO" id="GO:0016779">
    <property type="term" value="F:nucleotidyltransferase activity"/>
    <property type="evidence" value="ECO:0007669"/>
    <property type="project" value="UniProtKB-KW"/>
</dbReference>
<dbReference type="InterPro" id="IPR025877">
    <property type="entry name" value="MobA-like_NTP_Trfase"/>
</dbReference>
<feature type="binding site" evidence="8">
    <location>
        <position position="70"/>
    </location>
    <ligand>
        <name>GTP</name>
        <dbReference type="ChEBI" id="CHEBI:37565"/>
    </ligand>
</feature>
<evidence type="ECO:0000313" key="11">
    <source>
        <dbReference type="EMBL" id="MBN2909101.1"/>
    </source>
</evidence>
<name>A0ABS2WHW3_9BACL</name>
<dbReference type="CDD" id="cd02503">
    <property type="entry name" value="MobA"/>
    <property type="match status" value="1"/>
</dbReference>
<evidence type="ECO:0000256" key="8">
    <source>
        <dbReference type="HAMAP-Rule" id="MF_00316"/>
    </source>
</evidence>
<comment type="catalytic activity">
    <reaction evidence="8">
        <text>Mo-molybdopterin + GTP + H(+) = Mo-molybdopterin guanine dinucleotide + diphosphate</text>
        <dbReference type="Rhea" id="RHEA:34243"/>
        <dbReference type="ChEBI" id="CHEBI:15378"/>
        <dbReference type="ChEBI" id="CHEBI:33019"/>
        <dbReference type="ChEBI" id="CHEBI:37565"/>
        <dbReference type="ChEBI" id="CHEBI:71302"/>
        <dbReference type="ChEBI" id="CHEBI:71310"/>
        <dbReference type="EC" id="2.7.7.77"/>
    </reaction>
</comment>
<keyword evidence="2 8" id="KW-0808">Transferase</keyword>
<organism evidence="11 12">
    <name type="scientific">Polycladomyces zharkentensis</name>
    <dbReference type="NCBI Taxonomy" id="2807616"/>
    <lineage>
        <taxon>Bacteria</taxon>
        <taxon>Bacillati</taxon>
        <taxon>Bacillota</taxon>
        <taxon>Bacilli</taxon>
        <taxon>Bacillales</taxon>
        <taxon>Thermoactinomycetaceae</taxon>
        <taxon>Polycladomyces</taxon>
    </lineage>
</organism>
<dbReference type="Pfam" id="PF12804">
    <property type="entry name" value="NTP_transf_3"/>
    <property type="match status" value="1"/>
</dbReference>
<comment type="cofactor">
    <cofactor evidence="8">
        <name>Mg(2+)</name>
        <dbReference type="ChEBI" id="CHEBI:18420"/>
    </cofactor>
</comment>
<evidence type="ECO:0000256" key="2">
    <source>
        <dbReference type="ARBA" id="ARBA00022679"/>
    </source>
</evidence>
<evidence type="ECO:0000256" key="3">
    <source>
        <dbReference type="ARBA" id="ARBA00022723"/>
    </source>
</evidence>